<organism evidence="5 6">
    <name type="scientific">Ranitomeya imitator</name>
    <name type="common">mimic poison frog</name>
    <dbReference type="NCBI Taxonomy" id="111125"/>
    <lineage>
        <taxon>Eukaryota</taxon>
        <taxon>Metazoa</taxon>
        <taxon>Chordata</taxon>
        <taxon>Craniata</taxon>
        <taxon>Vertebrata</taxon>
        <taxon>Euteleostomi</taxon>
        <taxon>Amphibia</taxon>
        <taxon>Batrachia</taxon>
        <taxon>Anura</taxon>
        <taxon>Neobatrachia</taxon>
        <taxon>Hyloidea</taxon>
        <taxon>Dendrobatidae</taxon>
        <taxon>Dendrobatinae</taxon>
        <taxon>Ranitomeya</taxon>
    </lineage>
</organism>
<keyword evidence="1" id="KW-0406">Ion transport</keyword>
<keyword evidence="3" id="KW-0472">Membrane</keyword>
<dbReference type="Pfam" id="PF00689">
    <property type="entry name" value="Cation_ATPase_C"/>
    <property type="match status" value="1"/>
</dbReference>
<dbReference type="Proteomes" id="UP001176940">
    <property type="component" value="Unassembled WGS sequence"/>
</dbReference>
<feature type="region of interest" description="Disordered" evidence="2">
    <location>
        <begin position="600"/>
        <end position="660"/>
    </location>
</feature>
<reference evidence="5" key="1">
    <citation type="submission" date="2023-07" db="EMBL/GenBank/DDBJ databases">
        <authorList>
            <person name="Stuckert A."/>
        </authorList>
    </citation>
    <scope>NUCLEOTIDE SEQUENCE</scope>
</reference>
<accession>A0ABN9KQR0</accession>
<proteinExistence type="predicted"/>
<dbReference type="InterPro" id="IPR023298">
    <property type="entry name" value="ATPase_P-typ_TM_dom_sf"/>
</dbReference>
<evidence type="ECO:0000256" key="1">
    <source>
        <dbReference type="ARBA" id="ARBA00022568"/>
    </source>
</evidence>
<sequence>MNLPNPLNAMQILWINIIMDGPPAQSLGVEPVDKDAIKQPPRNAKEAILSKALLLKILLSAAIIISGTLFVFWKEIPDGKVTPRTTTMTFTCFVFFDMFNALSCRSLNKTIFEIGLFRNRMFWLSVVGSILGQMAVIYIPPLQKVFLTQNLHALDLLFLTGLASSVFVVSELMKFCEQCCCRKRTSFALPRPTVPSSPAAPSPRGSASRMLFLFLIWNVERREEAGERRDTVTWDCTQENIKHLGPRLSHISAPASATSRPPPQPHLGHRLSHISPPPHLSSHISATASATSRPPPQPHLGHRLSHISAPRLSHISAPRLSHISAPASATSRPASPAQPHLAPPQPPPQPHLGHPPQPHLGHRLSHISAPPQPHLGPRLSHISATSRPRPPHLGPRLSHISATASSRPPPQPHLGHRLSHISAPPQPHLGPSRPPPQPHLGPPPQPATSRPPPQPISATASATSRPPPQPHLGHRLSHISATASATSRPHLGPRLSHISAHKTQCCTEAKQRVVMEVHHLPGLTLKLRLHLPVLCCKSPEDESASVPQHQQAGSLVHHVAAQLGEALAVDPGGEEQPPFVLHLRGQVCVQVHDGGQVQEADKGECLSPGGSAAPGSRHPRSAAGRRNPTSRPLSAAQRPWGPCRASPQWPPWRRRRKALH</sequence>
<feature type="region of interest" description="Disordered" evidence="2">
    <location>
        <begin position="325"/>
        <end position="475"/>
    </location>
</feature>
<gene>
    <name evidence="5" type="ORF">RIMI_LOCUS1195920</name>
</gene>
<feature type="compositionally biased region" description="Pro residues" evidence="2">
    <location>
        <begin position="341"/>
        <end position="358"/>
    </location>
</feature>
<comment type="caution">
    <text evidence="5">The sequence shown here is derived from an EMBL/GenBank/DDBJ whole genome shotgun (WGS) entry which is preliminary data.</text>
</comment>
<dbReference type="SUPFAM" id="SSF81665">
    <property type="entry name" value="Calcium ATPase, transmembrane domain M"/>
    <property type="match status" value="1"/>
</dbReference>
<keyword evidence="3" id="KW-1133">Transmembrane helix</keyword>
<keyword evidence="1" id="KW-0813">Transport</keyword>
<evidence type="ECO:0000313" key="6">
    <source>
        <dbReference type="Proteomes" id="UP001176940"/>
    </source>
</evidence>
<feature type="compositionally biased region" description="Pro residues" evidence="2">
    <location>
        <begin position="424"/>
        <end position="455"/>
    </location>
</feature>
<keyword evidence="6" id="KW-1185">Reference proteome</keyword>
<dbReference type="EMBL" id="CAUEEQ010001540">
    <property type="protein sequence ID" value="CAJ0920107.1"/>
    <property type="molecule type" value="Genomic_DNA"/>
</dbReference>
<keyword evidence="1" id="KW-0106">Calcium</keyword>
<evidence type="ECO:0000259" key="4">
    <source>
        <dbReference type="Pfam" id="PF00689"/>
    </source>
</evidence>
<feature type="region of interest" description="Disordered" evidence="2">
    <location>
        <begin position="245"/>
        <end position="303"/>
    </location>
</feature>
<keyword evidence="3" id="KW-0812">Transmembrane</keyword>
<evidence type="ECO:0000313" key="5">
    <source>
        <dbReference type="EMBL" id="CAJ0920107.1"/>
    </source>
</evidence>
<dbReference type="PANTHER" id="PTHR42861">
    <property type="entry name" value="CALCIUM-TRANSPORTING ATPASE"/>
    <property type="match status" value="1"/>
</dbReference>
<dbReference type="Gene3D" id="1.20.1110.10">
    <property type="entry name" value="Calcium-transporting ATPase, transmembrane domain"/>
    <property type="match status" value="2"/>
</dbReference>
<feature type="transmembrane region" description="Helical" evidence="3">
    <location>
        <begin position="85"/>
        <end position="102"/>
    </location>
</feature>
<evidence type="ECO:0000256" key="3">
    <source>
        <dbReference type="SAM" id="Phobius"/>
    </source>
</evidence>
<feature type="domain" description="Cation-transporting P-type ATPase C-terminal" evidence="4">
    <location>
        <begin position="4"/>
        <end position="175"/>
    </location>
</feature>
<feature type="non-terminal residue" evidence="5">
    <location>
        <position position="660"/>
    </location>
</feature>
<feature type="transmembrane region" description="Helical" evidence="3">
    <location>
        <begin position="122"/>
        <end position="139"/>
    </location>
</feature>
<feature type="compositionally biased region" description="Low complexity" evidence="2">
    <location>
        <begin position="325"/>
        <end position="340"/>
    </location>
</feature>
<feature type="transmembrane region" description="Helical" evidence="3">
    <location>
        <begin position="53"/>
        <end position="73"/>
    </location>
</feature>
<feature type="compositionally biased region" description="Low complexity" evidence="2">
    <location>
        <begin position="280"/>
        <end position="292"/>
    </location>
</feature>
<protein>
    <recommendedName>
        <fullName evidence="4">Cation-transporting P-type ATPase C-terminal domain-containing protein</fullName>
    </recommendedName>
</protein>
<dbReference type="InterPro" id="IPR006068">
    <property type="entry name" value="ATPase_P-typ_cation-transptr_C"/>
</dbReference>
<keyword evidence="1" id="KW-0109">Calcium transport</keyword>
<name>A0ABN9KQR0_9NEOB</name>
<evidence type="ECO:0000256" key="2">
    <source>
        <dbReference type="SAM" id="MobiDB-lite"/>
    </source>
</evidence>